<dbReference type="EMBL" id="MU827803">
    <property type="protein sequence ID" value="KAJ7326136.1"/>
    <property type="molecule type" value="Genomic_DNA"/>
</dbReference>
<organism evidence="1 2">
    <name type="scientific">Desmophyllum pertusum</name>
    <dbReference type="NCBI Taxonomy" id="174260"/>
    <lineage>
        <taxon>Eukaryota</taxon>
        <taxon>Metazoa</taxon>
        <taxon>Cnidaria</taxon>
        <taxon>Anthozoa</taxon>
        <taxon>Hexacorallia</taxon>
        <taxon>Scleractinia</taxon>
        <taxon>Caryophylliina</taxon>
        <taxon>Caryophylliidae</taxon>
        <taxon>Desmophyllum</taxon>
    </lineage>
</organism>
<comment type="caution">
    <text evidence="1">The sequence shown here is derived from an EMBL/GenBank/DDBJ whole genome shotgun (WGS) entry which is preliminary data.</text>
</comment>
<sequence>MVKEQKANILEALKNSFEDTSDVDQKGLDVASSTEVLDFLAKVLTPPKECTKLYRKCCDIAKTSGDKKRYADSLNSLGFRRLCDVSHSKHDPEGSRVTLGMFQEAYDIRRTLPEEEQKRQTHAHTISKLGFCHVLQVISFLLI</sequence>
<dbReference type="AlphaFoldDB" id="A0A9W9Y9P7"/>
<keyword evidence="2" id="KW-1185">Reference proteome</keyword>
<protein>
    <submittedName>
        <fullName evidence="1">Uncharacterized protein</fullName>
    </submittedName>
</protein>
<gene>
    <name evidence="1" type="ORF">OS493_027987</name>
</gene>
<proteinExistence type="predicted"/>
<reference evidence="1" key="1">
    <citation type="submission" date="2023-01" db="EMBL/GenBank/DDBJ databases">
        <title>Genome assembly of the deep-sea coral Lophelia pertusa.</title>
        <authorList>
            <person name="Herrera S."/>
            <person name="Cordes E."/>
        </authorList>
    </citation>
    <scope>NUCLEOTIDE SEQUENCE</scope>
    <source>
        <strain evidence="1">USNM1676648</strain>
        <tissue evidence="1">Polyp</tissue>
    </source>
</reference>
<evidence type="ECO:0000313" key="1">
    <source>
        <dbReference type="EMBL" id="KAJ7326136.1"/>
    </source>
</evidence>
<accession>A0A9W9Y9P7</accession>
<dbReference type="Proteomes" id="UP001163046">
    <property type="component" value="Unassembled WGS sequence"/>
</dbReference>
<dbReference type="OrthoDB" id="5989179at2759"/>
<name>A0A9W9Y9P7_9CNID</name>
<evidence type="ECO:0000313" key="2">
    <source>
        <dbReference type="Proteomes" id="UP001163046"/>
    </source>
</evidence>